<dbReference type="InterPro" id="IPR011010">
    <property type="entry name" value="DNA_brk_join_enz"/>
</dbReference>
<dbReference type="InterPro" id="IPR010998">
    <property type="entry name" value="Integrase_recombinase_N"/>
</dbReference>
<organism evidence="8 9">
    <name type="scientific">Microvirga aerilata</name>
    <dbReference type="NCBI Taxonomy" id="670292"/>
    <lineage>
        <taxon>Bacteria</taxon>
        <taxon>Pseudomonadati</taxon>
        <taxon>Pseudomonadota</taxon>
        <taxon>Alphaproteobacteria</taxon>
        <taxon>Hyphomicrobiales</taxon>
        <taxon>Methylobacteriaceae</taxon>
        <taxon>Microvirga</taxon>
    </lineage>
</organism>
<comment type="caution">
    <text evidence="8">The sequence shown here is derived from an EMBL/GenBank/DDBJ whole genome shotgun (WGS) entry which is preliminary data.</text>
</comment>
<dbReference type="PROSITE" id="PS51898">
    <property type="entry name" value="TYR_RECOMBINASE"/>
    <property type="match status" value="1"/>
</dbReference>
<dbReference type="InterPro" id="IPR025166">
    <property type="entry name" value="Integrase_DNA_bind_dom"/>
</dbReference>
<evidence type="ECO:0000256" key="2">
    <source>
        <dbReference type="ARBA" id="ARBA00022908"/>
    </source>
</evidence>
<dbReference type="InterPro" id="IPR044068">
    <property type="entry name" value="CB"/>
</dbReference>
<gene>
    <name evidence="8" type="ORF">JKG68_25000</name>
</gene>
<dbReference type="PANTHER" id="PTHR30629:SF2">
    <property type="entry name" value="PROPHAGE INTEGRASE INTS-RELATED"/>
    <property type="match status" value="1"/>
</dbReference>
<feature type="domain" description="Tyr recombinase" evidence="6">
    <location>
        <begin position="199"/>
        <end position="377"/>
    </location>
</feature>
<name>A0A937D2T4_9HYPH</name>
<dbReference type="GO" id="GO:0003677">
    <property type="term" value="F:DNA binding"/>
    <property type="evidence" value="ECO:0007669"/>
    <property type="project" value="UniProtKB-UniRule"/>
</dbReference>
<dbReference type="CDD" id="cd00801">
    <property type="entry name" value="INT_P4_C"/>
    <property type="match status" value="1"/>
</dbReference>
<evidence type="ECO:0000313" key="8">
    <source>
        <dbReference type="EMBL" id="MBL0407192.1"/>
    </source>
</evidence>
<sequence>MRLTKQTIALLSLPPGKTEFVAWDDALPGFGVRLREGRRASYFAQFRVNGRTQKKSLGYVGVTTLEEARNAARDLLHAARHGHNPKLAKAEARAKAALTVDALTNRYLKHAQTRLKPRSFKEVERHLRKHWEPLQALPAANLKRADVAARLQEIALTSGPTASNRARAALSAMFAWAVANGLSEQNPIIGTIRVADEVSRDHVLKDDELAAIWNACRDDDYGHIVRILLLTGQRRDEVGAMAWDELDLTLGLWIIPKARTKNGLEHEVPLSAPAVAILRGRARADRKLSFGTGSGGFSGWSASKKRLDARISKTAATVRPWRLHDLRRTMATRMADELRVLPHVVEAILNHRSGVVSGVAAIYNRASYSTEKREALERWATYIDSVLER</sequence>
<keyword evidence="2" id="KW-0229">DNA integration</keyword>
<evidence type="ECO:0000256" key="4">
    <source>
        <dbReference type="ARBA" id="ARBA00023172"/>
    </source>
</evidence>
<dbReference type="RefSeq" id="WP_202064161.1">
    <property type="nucleotide sequence ID" value="NZ_JAEQMY010000067.1"/>
</dbReference>
<reference evidence="8" key="1">
    <citation type="submission" date="2021-01" db="EMBL/GenBank/DDBJ databases">
        <title>Microvirga sp.</title>
        <authorList>
            <person name="Kim M.K."/>
        </authorList>
    </citation>
    <scope>NUCLEOTIDE SEQUENCE</scope>
    <source>
        <strain evidence="8">5420S-16</strain>
    </source>
</reference>
<dbReference type="GO" id="GO:0015074">
    <property type="term" value="P:DNA integration"/>
    <property type="evidence" value="ECO:0007669"/>
    <property type="project" value="UniProtKB-KW"/>
</dbReference>
<dbReference type="Gene3D" id="1.10.443.10">
    <property type="entry name" value="Intergrase catalytic core"/>
    <property type="match status" value="1"/>
</dbReference>
<dbReference type="InterPro" id="IPR002104">
    <property type="entry name" value="Integrase_catalytic"/>
</dbReference>
<dbReference type="Gene3D" id="3.30.160.390">
    <property type="entry name" value="Integrase, DNA-binding domain"/>
    <property type="match status" value="1"/>
</dbReference>
<proteinExistence type="inferred from homology"/>
<dbReference type="SUPFAM" id="SSF56349">
    <property type="entry name" value="DNA breaking-rejoining enzymes"/>
    <property type="match status" value="1"/>
</dbReference>
<keyword evidence="4" id="KW-0233">DNA recombination</keyword>
<comment type="similarity">
    <text evidence="1">Belongs to the 'phage' integrase family.</text>
</comment>
<accession>A0A937D2T4</accession>
<protein>
    <submittedName>
        <fullName evidence="8">Tyrosine-type recombinase/integrase</fullName>
    </submittedName>
</protein>
<keyword evidence="9" id="KW-1185">Reference proteome</keyword>
<feature type="domain" description="Core-binding (CB)" evidence="7">
    <location>
        <begin position="98"/>
        <end position="178"/>
    </location>
</feature>
<dbReference type="EMBL" id="JAEQMY010000067">
    <property type="protein sequence ID" value="MBL0407192.1"/>
    <property type="molecule type" value="Genomic_DNA"/>
</dbReference>
<dbReference type="InterPro" id="IPR013762">
    <property type="entry name" value="Integrase-like_cat_sf"/>
</dbReference>
<evidence type="ECO:0000259" key="6">
    <source>
        <dbReference type="PROSITE" id="PS51898"/>
    </source>
</evidence>
<evidence type="ECO:0000259" key="7">
    <source>
        <dbReference type="PROSITE" id="PS51900"/>
    </source>
</evidence>
<evidence type="ECO:0000256" key="3">
    <source>
        <dbReference type="ARBA" id="ARBA00023125"/>
    </source>
</evidence>
<dbReference type="GO" id="GO:0006310">
    <property type="term" value="P:DNA recombination"/>
    <property type="evidence" value="ECO:0007669"/>
    <property type="project" value="UniProtKB-KW"/>
</dbReference>
<dbReference type="PANTHER" id="PTHR30629">
    <property type="entry name" value="PROPHAGE INTEGRASE"/>
    <property type="match status" value="1"/>
</dbReference>
<evidence type="ECO:0000313" key="9">
    <source>
        <dbReference type="Proteomes" id="UP000605848"/>
    </source>
</evidence>
<keyword evidence="3 5" id="KW-0238">DNA-binding</keyword>
<dbReference type="Pfam" id="PF22022">
    <property type="entry name" value="Phage_int_M"/>
    <property type="match status" value="1"/>
</dbReference>
<dbReference type="InterPro" id="IPR038488">
    <property type="entry name" value="Integrase_DNA-bd_sf"/>
</dbReference>
<dbReference type="PROSITE" id="PS51900">
    <property type="entry name" value="CB"/>
    <property type="match status" value="1"/>
</dbReference>
<dbReference type="Proteomes" id="UP000605848">
    <property type="component" value="Unassembled WGS sequence"/>
</dbReference>
<evidence type="ECO:0000256" key="1">
    <source>
        <dbReference type="ARBA" id="ARBA00008857"/>
    </source>
</evidence>
<dbReference type="InterPro" id="IPR050808">
    <property type="entry name" value="Phage_Integrase"/>
</dbReference>
<dbReference type="Pfam" id="PF00589">
    <property type="entry name" value="Phage_integrase"/>
    <property type="match status" value="1"/>
</dbReference>
<dbReference type="Gene3D" id="1.10.150.130">
    <property type="match status" value="1"/>
</dbReference>
<dbReference type="AlphaFoldDB" id="A0A937D2T4"/>
<dbReference type="Pfam" id="PF13356">
    <property type="entry name" value="Arm-DNA-bind_3"/>
    <property type="match status" value="1"/>
</dbReference>
<evidence type="ECO:0000256" key="5">
    <source>
        <dbReference type="PROSITE-ProRule" id="PRU01248"/>
    </source>
</evidence>
<dbReference type="InterPro" id="IPR053876">
    <property type="entry name" value="Phage_int_M"/>
</dbReference>